<evidence type="ECO:0000313" key="4">
    <source>
        <dbReference type="Proteomes" id="UP001221898"/>
    </source>
</evidence>
<feature type="compositionally biased region" description="Pro residues" evidence="1">
    <location>
        <begin position="196"/>
        <end position="206"/>
    </location>
</feature>
<feature type="region of interest" description="Disordered" evidence="1">
    <location>
        <begin position="896"/>
        <end position="966"/>
    </location>
</feature>
<evidence type="ECO:0000313" key="3">
    <source>
        <dbReference type="EMBL" id="KAJ8411047.1"/>
    </source>
</evidence>
<feature type="region of interest" description="Disordered" evidence="1">
    <location>
        <begin position="658"/>
        <end position="691"/>
    </location>
</feature>
<dbReference type="GO" id="GO:0005654">
    <property type="term" value="C:nucleoplasm"/>
    <property type="evidence" value="ECO:0007669"/>
    <property type="project" value="TreeGrafter"/>
</dbReference>
<feature type="compositionally biased region" description="Basic and acidic residues" evidence="1">
    <location>
        <begin position="1"/>
        <end position="14"/>
    </location>
</feature>
<dbReference type="Proteomes" id="UP001221898">
    <property type="component" value="Unassembled WGS sequence"/>
</dbReference>
<feature type="compositionally biased region" description="Polar residues" evidence="1">
    <location>
        <begin position="924"/>
        <end position="943"/>
    </location>
</feature>
<dbReference type="Pfam" id="PF20801">
    <property type="entry name" value="MAML1_3_TAD2"/>
    <property type="match status" value="1"/>
</dbReference>
<dbReference type="GO" id="GO:0007221">
    <property type="term" value="P:positive regulation of transcription of Notch receptor target"/>
    <property type="evidence" value="ECO:0007669"/>
    <property type="project" value="InterPro"/>
</dbReference>
<feature type="region of interest" description="Disordered" evidence="1">
    <location>
        <begin position="1"/>
        <end position="104"/>
    </location>
</feature>
<gene>
    <name evidence="3" type="ORF">AAFF_G00180820</name>
</gene>
<comment type="caution">
    <text evidence="3">The sequence shown here is derived from an EMBL/GenBank/DDBJ whole genome shotgun (WGS) entry which is preliminary data.</text>
</comment>
<feature type="compositionally biased region" description="Low complexity" evidence="1">
    <location>
        <begin position="660"/>
        <end position="670"/>
    </location>
</feature>
<feature type="compositionally biased region" description="Low complexity" evidence="1">
    <location>
        <begin position="207"/>
        <end position="216"/>
    </location>
</feature>
<dbReference type="EMBL" id="JAINUG010000024">
    <property type="protein sequence ID" value="KAJ8411047.1"/>
    <property type="molecule type" value="Genomic_DNA"/>
</dbReference>
<dbReference type="PANTHER" id="PTHR15692:SF8">
    <property type="entry name" value="MASTERMIND-LIKE PROTEIN 3"/>
    <property type="match status" value="1"/>
</dbReference>
<name>A0AAD7SYB2_9TELE</name>
<feature type="compositionally biased region" description="Gly residues" evidence="1">
    <location>
        <begin position="291"/>
        <end position="303"/>
    </location>
</feature>
<evidence type="ECO:0000259" key="2">
    <source>
        <dbReference type="Pfam" id="PF20801"/>
    </source>
</evidence>
<sequence length="966" mass="103560">MLRLQETVKRKLDSARSPLNGEQNGICDGSFSPNPKRLRKEGPGGGLDSLAGLLNNAPPVSPLHQMDIKPPLAMANNAGSGNNHVPGRPDDLGKNGGLPDIKLNGSLDLDDGFSLLKDMKQEPLDDAAGIESSDTSLSNQNKLFSDINLNDQEWQELIDELANTVPEDDMHDLFNEDFEEKKEAEFTRQAAQTPLPQEPPSAPPPQSAQMPMGSPQVRPSSSGPPFIAAANGTPPQQPLQQSPAVTMASGSPANCVAQSPQTPTQAQTQTSRPGNGFLMNPGPGVGPGPAPGAAGGPGQGGSGPVPVPPSTSELSPAEQLKQMAAQQQQRAKLIQQKHQQQQQQTQAANWSPAGAPSSPYGGPFNPDKPNSPMMYPQAFNNQNPMVAAMASNPQKATMNNYLPPNHMNMISQQSSNMGQNTMSKQQAGMLSYSNTKPLSHFSAVDHMGQRMTPPMANQSKNPMMPYMQAQAGQGAGQVQVPPQAQGQMPGGQAAHLTEEQKRMLLMKQKLNQSMPYSAMQPHGQEQGVVGISRQPGGVQPPLPGPGGVAPGPNANPGAPGYLGNQQQAAMMKQMMQMEQEKRVQLHLMEQQQILREQRQQQQQQLLVEQLQQQQHLPRQLPQQQRNPYPVQQVNQFQGTPQELAARNQALQSIRNARLLQQQQQQQQQNQGMLPMAPVQNSAPMPAPSAQSDMGMAYSNPQGQQGMYTLNPGMNQMLQHPNQSGMTMPHNPSQAQRQGGAGQGVGMVGGYGQGMMMNPAMSQQQMKGPPVGQPMVKAQAQRLQSMMGGGGHQGAPGWAQQQQQQQQQQTLQAMGSRTSGEMVAFSNSSPAYGIPAGQPRMAKQHFPQGMNQTMVDPRAMNPAMAGQMVPHMSGQPRTNQPRPMVMAGMTQGVPNMTPFNQGPGQPMAGAGGPYVQGGQPQGYQRTPSQDLTYSYGSQPTSAGSFNLPDGADLDSTDGWMDEFFPSQ</sequence>
<dbReference type="AlphaFoldDB" id="A0AAD7SYB2"/>
<dbReference type="PANTHER" id="PTHR15692">
    <property type="entry name" value="MASTERMIND-LIKE"/>
    <property type="match status" value="1"/>
</dbReference>
<feature type="compositionally biased region" description="Polar residues" evidence="1">
    <location>
        <begin position="238"/>
        <end position="252"/>
    </location>
</feature>
<dbReference type="GO" id="GO:0003713">
    <property type="term" value="F:transcription coactivator activity"/>
    <property type="evidence" value="ECO:0007669"/>
    <property type="project" value="InterPro"/>
</dbReference>
<feature type="domain" description="Mastermind-like 1/3 transactivation" evidence="2">
    <location>
        <begin position="246"/>
        <end position="946"/>
    </location>
</feature>
<protein>
    <recommendedName>
        <fullName evidence="2">Mastermind-like 1/3 transactivation domain-containing protein</fullName>
    </recommendedName>
</protein>
<accession>A0AAD7SYB2</accession>
<feature type="compositionally biased region" description="Low complexity" evidence="1">
    <location>
        <begin position="317"/>
        <end position="363"/>
    </location>
</feature>
<feature type="compositionally biased region" description="Basic and acidic residues" evidence="1">
    <location>
        <begin position="171"/>
        <end position="186"/>
    </location>
</feature>
<dbReference type="InterPro" id="IPR046369">
    <property type="entry name" value="MAML1-3"/>
</dbReference>
<keyword evidence="4" id="KW-1185">Reference proteome</keyword>
<organism evidence="3 4">
    <name type="scientific">Aldrovandia affinis</name>
    <dbReference type="NCBI Taxonomy" id="143900"/>
    <lineage>
        <taxon>Eukaryota</taxon>
        <taxon>Metazoa</taxon>
        <taxon>Chordata</taxon>
        <taxon>Craniata</taxon>
        <taxon>Vertebrata</taxon>
        <taxon>Euteleostomi</taxon>
        <taxon>Actinopterygii</taxon>
        <taxon>Neopterygii</taxon>
        <taxon>Teleostei</taxon>
        <taxon>Notacanthiformes</taxon>
        <taxon>Halosauridae</taxon>
        <taxon>Aldrovandia</taxon>
    </lineage>
</organism>
<feature type="region of interest" description="Disordered" evidence="1">
    <location>
        <begin position="517"/>
        <end position="575"/>
    </location>
</feature>
<feature type="compositionally biased region" description="Low complexity" evidence="1">
    <location>
        <begin position="550"/>
        <end position="575"/>
    </location>
</feature>
<feature type="compositionally biased region" description="Low complexity" evidence="1">
    <location>
        <begin position="257"/>
        <end position="271"/>
    </location>
</feature>
<proteinExistence type="predicted"/>
<dbReference type="InterPro" id="IPR048455">
    <property type="entry name" value="MAML1_3_TAD2"/>
</dbReference>
<feature type="region of interest" description="Disordered" evidence="1">
    <location>
        <begin position="168"/>
        <end position="371"/>
    </location>
</feature>
<reference evidence="3" key="1">
    <citation type="journal article" date="2023" name="Science">
        <title>Genome structures resolve the early diversification of teleost fishes.</title>
        <authorList>
            <person name="Parey E."/>
            <person name="Louis A."/>
            <person name="Montfort J."/>
            <person name="Bouchez O."/>
            <person name="Roques C."/>
            <person name="Iampietro C."/>
            <person name="Lluch J."/>
            <person name="Castinel A."/>
            <person name="Donnadieu C."/>
            <person name="Desvignes T."/>
            <person name="Floi Bucao C."/>
            <person name="Jouanno E."/>
            <person name="Wen M."/>
            <person name="Mejri S."/>
            <person name="Dirks R."/>
            <person name="Jansen H."/>
            <person name="Henkel C."/>
            <person name="Chen W.J."/>
            <person name="Zahm M."/>
            <person name="Cabau C."/>
            <person name="Klopp C."/>
            <person name="Thompson A.W."/>
            <person name="Robinson-Rechavi M."/>
            <person name="Braasch I."/>
            <person name="Lecointre G."/>
            <person name="Bobe J."/>
            <person name="Postlethwait J.H."/>
            <person name="Berthelot C."/>
            <person name="Roest Crollius H."/>
            <person name="Guiguen Y."/>
        </authorList>
    </citation>
    <scope>NUCLEOTIDE SEQUENCE</scope>
    <source>
        <strain evidence="3">NC1722</strain>
    </source>
</reference>
<evidence type="ECO:0000256" key="1">
    <source>
        <dbReference type="SAM" id="MobiDB-lite"/>
    </source>
</evidence>